<organism evidence="1">
    <name type="scientific">Magnetospirillum gryphiswaldense</name>
    <dbReference type="NCBI Taxonomy" id="55518"/>
    <lineage>
        <taxon>Bacteria</taxon>
        <taxon>Pseudomonadati</taxon>
        <taxon>Pseudomonadota</taxon>
        <taxon>Alphaproteobacteria</taxon>
        <taxon>Rhodospirillales</taxon>
        <taxon>Rhodospirillaceae</taxon>
        <taxon>Magnetospirillum</taxon>
    </lineage>
</organism>
<gene>
    <name evidence="1" type="ORF">MGR_3318</name>
</gene>
<proteinExistence type="predicted"/>
<dbReference type="AlphaFoldDB" id="A4TZD3"/>
<sequence>MPRRTVMLGKMLVHALLATVLIGSGAVLFQGLVS</sequence>
<evidence type="ECO:0000313" key="1">
    <source>
        <dbReference type="EMBL" id="CAM75990.1"/>
    </source>
</evidence>
<dbReference type="EMBL" id="CU459003">
    <property type="protein sequence ID" value="CAM75990.1"/>
    <property type="molecule type" value="Genomic_DNA"/>
</dbReference>
<name>A4TZD3_9PROT</name>
<reference evidence="1" key="1">
    <citation type="journal article" date="2007" name="J. Bacteriol.">
        <title>Comparative genome analysis of four magnetotactic bacteria reveals a complex set of group-specific genes implicated in magnetosome biomineralization and function.</title>
        <authorList>
            <person name="Richter M."/>
            <person name="Kube M."/>
            <person name="Bazylinski D.A."/>
            <person name="Lombardot T."/>
            <person name="Gloeckner F.O."/>
            <person name="Reinhardt R."/>
            <person name="Schueler D."/>
        </authorList>
    </citation>
    <scope>NUCLEOTIDE SEQUENCE</scope>
    <source>
        <strain evidence="1">MSR-1</strain>
    </source>
</reference>
<protein>
    <submittedName>
        <fullName evidence="1">Uncharacterized protein</fullName>
    </submittedName>
</protein>
<accession>A4TZD3</accession>